<dbReference type="GO" id="GO:0003677">
    <property type="term" value="F:DNA binding"/>
    <property type="evidence" value="ECO:0007669"/>
    <property type="project" value="UniProtKB-KW"/>
</dbReference>
<dbReference type="Gene3D" id="1.20.120.530">
    <property type="entry name" value="GntR ligand-binding domain-like"/>
    <property type="match status" value="1"/>
</dbReference>
<dbReference type="PANTHER" id="PTHR43537:SF44">
    <property type="entry name" value="GNTR FAMILY REGULATORY PROTEIN"/>
    <property type="match status" value="1"/>
</dbReference>
<dbReference type="OrthoDB" id="9028214at2"/>
<reference evidence="5 6" key="1">
    <citation type="submission" date="2016-11" db="EMBL/GenBank/DDBJ databases">
        <authorList>
            <person name="Jaros S."/>
            <person name="Januszkiewicz K."/>
            <person name="Wedrychowicz H."/>
        </authorList>
    </citation>
    <scope>NUCLEOTIDE SEQUENCE [LARGE SCALE GENOMIC DNA]</scope>
    <source>
        <strain evidence="5 6">DSM 19436</strain>
    </source>
</reference>
<evidence type="ECO:0000256" key="3">
    <source>
        <dbReference type="ARBA" id="ARBA00023163"/>
    </source>
</evidence>
<accession>A0A1M4WLX2</accession>
<feature type="domain" description="HTH gntR-type" evidence="4">
    <location>
        <begin position="15"/>
        <end position="83"/>
    </location>
</feature>
<proteinExistence type="predicted"/>
<dbReference type="GO" id="GO:0003700">
    <property type="term" value="F:DNA-binding transcription factor activity"/>
    <property type="evidence" value="ECO:0007669"/>
    <property type="project" value="InterPro"/>
</dbReference>
<dbReference type="SUPFAM" id="SSF46785">
    <property type="entry name" value="Winged helix' DNA-binding domain"/>
    <property type="match status" value="1"/>
</dbReference>
<dbReference type="AlphaFoldDB" id="A0A1M4WLX2"/>
<gene>
    <name evidence="5" type="ORF">SAMN02745157_1012</name>
</gene>
<dbReference type="InterPro" id="IPR008920">
    <property type="entry name" value="TF_FadR/GntR_C"/>
</dbReference>
<dbReference type="PRINTS" id="PR00035">
    <property type="entry name" value="HTHGNTR"/>
</dbReference>
<dbReference type="STRING" id="1122133.SAMN02745157_1012"/>
<evidence type="ECO:0000259" key="4">
    <source>
        <dbReference type="PROSITE" id="PS50949"/>
    </source>
</evidence>
<dbReference type="SUPFAM" id="SSF48008">
    <property type="entry name" value="GntR ligand-binding domain-like"/>
    <property type="match status" value="1"/>
</dbReference>
<protein>
    <submittedName>
        <fullName evidence="5">DNA-binding transcriptional regulator, FadR family</fullName>
    </submittedName>
</protein>
<name>A0A1M4WLX2_9HYPH</name>
<keyword evidence="2 5" id="KW-0238">DNA-binding</keyword>
<dbReference type="PROSITE" id="PS50949">
    <property type="entry name" value="HTH_GNTR"/>
    <property type="match status" value="1"/>
</dbReference>
<dbReference type="CDD" id="cd07377">
    <property type="entry name" value="WHTH_GntR"/>
    <property type="match status" value="1"/>
</dbReference>
<evidence type="ECO:0000313" key="5">
    <source>
        <dbReference type="EMBL" id="SHE82160.1"/>
    </source>
</evidence>
<organism evidence="5 6">
    <name type="scientific">Kaistia soli DSM 19436</name>
    <dbReference type="NCBI Taxonomy" id="1122133"/>
    <lineage>
        <taxon>Bacteria</taxon>
        <taxon>Pseudomonadati</taxon>
        <taxon>Pseudomonadota</taxon>
        <taxon>Alphaproteobacteria</taxon>
        <taxon>Hyphomicrobiales</taxon>
        <taxon>Kaistiaceae</taxon>
        <taxon>Kaistia</taxon>
    </lineage>
</organism>
<dbReference type="RefSeq" id="WP_084526859.1">
    <property type="nucleotide sequence ID" value="NZ_FQUP01000001.1"/>
</dbReference>
<dbReference type="PANTHER" id="PTHR43537">
    <property type="entry name" value="TRANSCRIPTIONAL REGULATOR, GNTR FAMILY"/>
    <property type="match status" value="1"/>
</dbReference>
<keyword evidence="1" id="KW-0805">Transcription regulation</keyword>
<dbReference type="SMART" id="SM00345">
    <property type="entry name" value="HTH_GNTR"/>
    <property type="match status" value="1"/>
</dbReference>
<dbReference type="InterPro" id="IPR011711">
    <property type="entry name" value="GntR_C"/>
</dbReference>
<dbReference type="Proteomes" id="UP000184485">
    <property type="component" value="Unassembled WGS sequence"/>
</dbReference>
<dbReference type="Pfam" id="PF00392">
    <property type="entry name" value="GntR"/>
    <property type="match status" value="1"/>
</dbReference>
<dbReference type="SMART" id="SM00895">
    <property type="entry name" value="FCD"/>
    <property type="match status" value="1"/>
</dbReference>
<evidence type="ECO:0000256" key="2">
    <source>
        <dbReference type="ARBA" id="ARBA00023125"/>
    </source>
</evidence>
<dbReference type="InterPro" id="IPR036390">
    <property type="entry name" value="WH_DNA-bd_sf"/>
</dbReference>
<evidence type="ECO:0000256" key="1">
    <source>
        <dbReference type="ARBA" id="ARBA00023015"/>
    </source>
</evidence>
<dbReference type="InterPro" id="IPR036388">
    <property type="entry name" value="WH-like_DNA-bd_sf"/>
</dbReference>
<dbReference type="InterPro" id="IPR000524">
    <property type="entry name" value="Tscrpt_reg_HTH_GntR"/>
</dbReference>
<evidence type="ECO:0000313" key="6">
    <source>
        <dbReference type="Proteomes" id="UP000184485"/>
    </source>
</evidence>
<dbReference type="Gene3D" id="1.10.10.10">
    <property type="entry name" value="Winged helix-like DNA-binding domain superfamily/Winged helix DNA-binding domain"/>
    <property type="match status" value="1"/>
</dbReference>
<keyword evidence="6" id="KW-1185">Reference proteome</keyword>
<keyword evidence="3" id="KW-0804">Transcription</keyword>
<dbReference type="EMBL" id="FQUP01000001">
    <property type="protein sequence ID" value="SHE82160.1"/>
    <property type="molecule type" value="Genomic_DNA"/>
</dbReference>
<sequence length="242" mass="26779">MDATALDQSSRAPRSRLHLTVATALGSEIVGGRLAVGDLIPAEPELCTRFGVSRTVVREAVKLLASKGLLRTGSGIGTWVLPTADWNFLDPDIFAWIQESDDAETILQHLFAFRSAVEPAAAAEAARRATLEQLYALEAALEVMSQAKTDFSKWIEGDVAFHTALYIASNNLFMAPLANLFRQYFQMSFKLSSSNFHHQHCLQEHRDVFEAIRARDPERAAQVVQILLEQADQDVRAVLGKE</sequence>
<dbReference type="Pfam" id="PF07729">
    <property type="entry name" value="FCD"/>
    <property type="match status" value="1"/>
</dbReference>